<feature type="region of interest" description="Disordered" evidence="1">
    <location>
        <begin position="107"/>
        <end position="126"/>
    </location>
</feature>
<name>A0A448X5E0_9PLAT</name>
<dbReference type="AlphaFoldDB" id="A0A448X5E0"/>
<feature type="compositionally biased region" description="Basic residues" evidence="1">
    <location>
        <begin position="180"/>
        <end position="195"/>
    </location>
</feature>
<keyword evidence="3" id="KW-1185">Reference proteome</keyword>
<accession>A0A448X5E0</accession>
<evidence type="ECO:0000313" key="2">
    <source>
        <dbReference type="EMBL" id="VEL28458.1"/>
    </source>
</evidence>
<comment type="caution">
    <text evidence="2">The sequence shown here is derived from an EMBL/GenBank/DDBJ whole genome shotgun (WGS) entry which is preliminary data.</text>
</comment>
<organism evidence="2 3">
    <name type="scientific">Protopolystoma xenopodis</name>
    <dbReference type="NCBI Taxonomy" id="117903"/>
    <lineage>
        <taxon>Eukaryota</taxon>
        <taxon>Metazoa</taxon>
        <taxon>Spiralia</taxon>
        <taxon>Lophotrochozoa</taxon>
        <taxon>Platyhelminthes</taxon>
        <taxon>Monogenea</taxon>
        <taxon>Polyopisthocotylea</taxon>
        <taxon>Polystomatidea</taxon>
        <taxon>Polystomatidae</taxon>
        <taxon>Protopolystoma</taxon>
    </lineage>
</organism>
<dbReference type="OrthoDB" id="63989at2759"/>
<gene>
    <name evidence="2" type="ORF">PXEA_LOCUS21898</name>
</gene>
<evidence type="ECO:0000313" key="3">
    <source>
        <dbReference type="Proteomes" id="UP000784294"/>
    </source>
</evidence>
<feature type="region of interest" description="Disordered" evidence="1">
    <location>
        <begin position="177"/>
        <end position="220"/>
    </location>
</feature>
<sequence length="220" mass="24292">MSQIVTRTPVDVSRTSSEDETNLLDSVSIQEKYLPLKRLGEGEALTTSQCAFTKSACQMDLADKLIKTEETLPLATPSLGAIKADQLDCESVCPLYGKPDTGTKLTDNGVWSGESTNTTHSRERNSNKVLREVECDQSPHATPEANIMARQVSVAIDIPMDQFNVNANITSSMLESVQKSAHRRRRPNQPKKVRPPKPQDRLVRRTEMLALSGTELPKST</sequence>
<protein>
    <submittedName>
        <fullName evidence="2">Uncharacterized protein</fullName>
    </submittedName>
</protein>
<feature type="compositionally biased region" description="Basic and acidic residues" evidence="1">
    <location>
        <begin position="197"/>
        <end position="207"/>
    </location>
</feature>
<dbReference type="EMBL" id="CAAALY010095206">
    <property type="protein sequence ID" value="VEL28458.1"/>
    <property type="molecule type" value="Genomic_DNA"/>
</dbReference>
<proteinExistence type="predicted"/>
<evidence type="ECO:0000256" key="1">
    <source>
        <dbReference type="SAM" id="MobiDB-lite"/>
    </source>
</evidence>
<reference evidence="2" key="1">
    <citation type="submission" date="2018-11" db="EMBL/GenBank/DDBJ databases">
        <authorList>
            <consortium name="Pathogen Informatics"/>
        </authorList>
    </citation>
    <scope>NUCLEOTIDE SEQUENCE</scope>
</reference>
<dbReference type="Proteomes" id="UP000784294">
    <property type="component" value="Unassembled WGS sequence"/>
</dbReference>